<dbReference type="EMBL" id="CP090168">
    <property type="protein sequence ID" value="UJO19405.1"/>
    <property type="molecule type" value="Genomic_DNA"/>
</dbReference>
<evidence type="ECO:0000256" key="1">
    <source>
        <dbReference type="SAM" id="MobiDB-lite"/>
    </source>
</evidence>
<dbReference type="AlphaFoldDB" id="A0A9Q8UR67"/>
<gene>
    <name evidence="3" type="ORF">CLAFUR5_06991</name>
</gene>
<dbReference type="PANTHER" id="PTHR36182:SF2">
    <property type="entry name" value="LYTIC POLYSACCHARIDE MONOOXYGENASE"/>
    <property type="match status" value="1"/>
</dbReference>
<protein>
    <submittedName>
        <fullName evidence="3">Uncharacterized protein</fullName>
    </submittedName>
</protein>
<feature type="compositionally biased region" description="Gly residues" evidence="1">
    <location>
        <begin position="322"/>
        <end position="336"/>
    </location>
</feature>
<keyword evidence="2" id="KW-0732">Signal</keyword>
<feature type="compositionally biased region" description="Low complexity" evidence="1">
    <location>
        <begin position="291"/>
        <end position="321"/>
    </location>
</feature>
<dbReference type="OMA" id="TWFNHVG"/>
<dbReference type="Proteomes" id="UP000756132">
    <property type="component" value="Chromosome 6"/>
</dbReference>
<dbReference type="GeneID" id="71986869"/>
<dbReference type="RefSeq" id="XP_047763771.1">
    <property type="nucleotide sequence ID" value="XM_047906139.1"/>
</dbReference>
<name>A0A9Q8UR67_PASFU</name>
<accession>A0A9Q8UR67</accession>
<feature type="compositionally biased region" description="Low complexity" evidence="1">
    <location>
        <begin position="391"/>
        <end position="400"/>
    </location>
</feature>
<dbReference type="OrthoDB" id="2342176at2759"/>
<reference evidence="3" key="2">
    <citation type="journal article" date="2022" name="Microb. Genom.">
        <title>A chromosome-scale genome assembly of the tomato pathogen Cladosporium fulvum reveals a compartmentalized genome architecture and the presence of a dispensable chromosome.</title>
        <authorList>
            <person name="Zaccaron A.Z."/>
            <person name="Chen L.H."/>
            <person name="Samaras A."/>
            <person name="Stergiopoulos I."/>
        </authorList>
    </citation>
    <scope>NUCLEOTIDE SEQUENCE</scope>
    <source>
        <strain evidence="3">Race5_Kim</strain>
    </source>
</reference>
<feature type="region of interest" description="Disordered" evidence="1">
    <location>
        <begin position="284"/>
        <end position="338"/>
    </location>
</feature>
<feature type="region of interest" description="Disordered" evidence="1">
    <location>
        <begin position="354"/>
        <end position="400"/>
    </location>
</feature>
<sequence>MFSNTIFTTAVTCGLLASSVNAHMIITSPVPYGKDSLNNSPLEADGSDFPCKQRAGVYDMGTMNSMAVGVPQTLKFQGGATHGGGSCQISLTTDDKPTKDSTWKVIHSIIGGCPNGAAGNANGSPTFDQNPTFEFSIPKDVPDGRYTLAWTWFNKIGNREMYMNCAPITVTGGSSKSKRGLDSLPNMFVANIGNGCTVAESQDFVFPQCGLYAETAAKTALGSSTSGTCATAAAGGSGSGSGSDSGAAPSVTASYGSGAGADAGSGASAPAGYASSAAAAAPTGYGGGSGAAPTSAPAAPAYGGAATSAAAPPAYSSPSEQGSGGGAGDSGSGSGGMETVVNMHTVTTWATVTGTGEAPAGHTPPTAYSGSSGSDASSSGSSAQANTNETSSGSSGSCSGQTCTNEGDVVCIGSNQWGICDSGCGVARSLADGTTCSNGVIGKRDRTGHLRRHIYSHGGSF</sequence>
<dbReference type="Gene3D" id="2.70.50.70">
    <property type="match status" value="1"/>
</dbReference>
<keyword evidence="4" id="KW-1185">Reference proteome</keyword>
<evidence type="ECO:0000313" key="3">
    <source>
        <dbReference type="EMBL" id="UJO19405.1"/>
    </source>
</evidence>
<proteinExistence type="predicted"/>
<feature type="signal peptide" evidence="2">
    <location>
        <begin position="1"/>
        <end position="22"/>
    </location>
</feature>
<evidence type="ECO:0000313" key="4">
    <source>
        <dbReference type="Proteomes" id="UP000756132"/>
    </source>
</evidence>
<organism evidence="3 4">
    <name type="scientific">Passalora fulva</name>
    <name type="common">Tomato leaf mold</name>
    <name type="synonym">Cladosporium fulvum</name>
    <dbReference type="NCBI Taxonomy" id="5499"/>
    <lineage>
        <taxon>Eukaryota</taxon>
        <taxon>Fungi</taxon>
        <taxon>Dikarya</taxon>
        <taxon>Ascomycota</taxon>
        <taxon>Pezizomycotina</taxon>
        <taxon>Dothideomycetes</taxon>
        <taxon>Dothideomycetidae</taxon>
        <taxon>Mycosphaerellales</taxon>
        <taxon>Mycosphaerellaceae</taxon>
        <taxon>Fulvia</taxon>
    </lineage>
</organism>
<evidence type="ECO:0000256" key="2">
    <source>
        <dbReference type="SAM" id="SignalP"/>
    </source>
</evidence>
<dbReference type="PANTHER" id="PTHR36182">
    <property type="entry name" value="PROTEIN, PUTATIVE (AFU_ORTHOLOGUE AFUA_6G10930)-RELATED"/>
    <property type="match status" value="1"/>
</dbReference>
<feature type="compositionally biased region" description="Low complexity" evidence="1">
    <location>
        <begin position="367"/>
        <end position="383"/>
    </location>
</feature>
<dbReference type="KEGG" id="ffu:CLAFUR5_06991"/>
<feature type="chain" id="PRO_5040446021" evidence="2">
    <location>
        <begin position="23"/>
        <end position="461"/>
    </location>
</feature>
<reference evidence="3" key="1">
    <citation type="submission" date="2021-12" db="EMBL/GenBank/DDBJ databases">
        <authorList>
            <person name="Zaccaron A."/>
            <person name="Stergiopoulos I."/>
        </authorList>
    </citation>
    <scope>NUCLEOTIDE SEQUENCE</scope>
    <source>
        <strain evidence="3">Race5_Kim</strain>
    </source>
</reference>